<evidence type="ECO:0000256" key="1">
    <source>
        <dbReference type="ARBA" id="ARBA00004271"/>
    </source>
</evidence>
<keyword evidence="3" id="KW-0964">Secreted</keyword>
<evidence type="ECO:0000313" key="7">
    <source>
        <dbReference type="EMBL" id="KAF8772625.1"/>
    </source>
</evidence>
<accession>A0A835KSL1</accession>
<dbReference type="PANTHER" id="PTHR31279">
    <property type="entry name" value="PROTEIN EXORDIUM-LIKE 5"/>
    <property type="match status" value="1"/>
</dbReference>
<sequence>MATTTLIVLSLARLSLCQRRELELVDTTPPSDQQLTYHGGAVLAGDISVTIVWYGKFSSEQKAIVVDFIESLTSKPPSATPSVADWWNTIYKLYLSNVTTTTTTGGETRVQLASQVADEQYSLGKSLTLAKVSQLASSTAPKKGSLVLVLTDPDVVVEGFGSVRCGLHGADAGGVGYAYAWAGDAERQCPGQCAWPFAKPAYGPQDSKPLAAPNGDVGVDGMMVTLASMVAGAVTNPFRDAFYQGEKDAALEACTACAGVYGSGSYPGYAGDVLVDKATGGSYNAIGAGGHKYLLPAVYDMGKPGCSTLVYLTANPADDTMCHQRASVDRLIGDRRPRRTAYQSRPVRQLATCRFTSSLGHTGRNMAMACSGSGEHSADRAPATPRQAGCNCNCKDPHGPSWAQIGSTSRPDSGERDEAISTNPLLLVGTHFTGGAAAIPVCPRIGTSEEHCAQNFSRMMRRGTGEERSPAWIAMSVPHHEGFRMSTWHSGVCLVDLRGKPGTPFVDVDCDDLTVRTITTLATARFYVPSNMDDATDCRTGPPNKPAQLPDHLSDTPLRDGISYHGGAVLRGESPVSILWYGQFKPAQKAIVVDFLLSLTSIPINATPSAAQWWATIDTAYLSNSTATSNNGTRVVVAGQVTDEHYSLGKSLALADLSQLAAAGMVAVPKRDGALVLVLTDPDVVVESFCTARCGLHGSGSDAGYAYAWVGNAERQCPGQCAWPFAEPAYGPRDQPPLVPPNGDVGVDGMVVTLATMVAGAVTNPMGDGYYEGDRDDALEACTACAGKFGSGAYPGYPGKVLVDETTGGGSYNAVGANGRKYLLPAVYDPATSACSTLYFLKVYIANTGAQQGGFDQSHGPRPKPNNNKALLEPPARLRWAAARPTHVGGSPPSYATRAATRATWTLRPDRGKPSGPWSPPRCRDACPGHVDEPPLRHGGAPWPWTPTTLRRGAAADDAFCLSLRSRPTFVKEACRPASHRSRRAAAVTRATRGDTVGGDGRGRVGGLFRDKSLLPAVFVFVSFRTRRCFCPGKYMPLKQPCRLEVYWFREGVWCLDLSADARPGVTCDQFPTNTMLPRWPGAWFWNELT</sequence>
<evidence type="ECO:0008006" key="9">
    <source>
        <dbReference type="Google" id="ProtNLM"/>
    </source>
</evidence>
<protein>
    <recommendedName>
        <fullName evidence="9">Protein EXORDIUM</fullName>
    </recommendedName>
</protein>
<evidence type="ECO:0000256" key="2">
    <source>
        <dbReference type="ARBA" id="ARBA00022523"/>
    </source>
</evidence>
<comment type="caution">
    <text evidence="7">The sequence shown here is derived from an EMBL/GenBank/DDBJ whole genome shotgun (WGS) entry which is preliminary data.</text>
</comment>
<comment type="similarity">
    <text evidence="5">Belongs to the EXORDIUM family.</text>
</comment>
<keyword evidence="4 6" id="KW-0732">Signal</keyword>
<comment type="subcellular location">
    <subcellularLocation>
        <location evidence="1">Secreted</location>
        <location evidence="1">Extracellular space</location>
        <location evidence="1">Apoplast</location>
    </subcellularLocation>
</comment>
<dbReference type="Pfam" id="PF04674">
    <property type="entry name" value="Phi_1"/>
    <property type="match status" value="2"/>
</dbReference>
<name>A0A835KSL1_9POAL</name>
<dbReference type="PANTHER" id="PTHR31279:SF37">
    <property type="entry name" value="OS06G0220300 PROTEIN"/>
    <property type="match status" value="1"/>
</dbReference>
<gene>
    <name evidence="7" type="ORF">HU200_005587</name>
</gene>
<evidence type="ECO:0000256" key="3">
    <source>
        <dbReference type="ARBA" id="ARBA00022525"/>
    </source>
</evidence>
<evidence type="ECO:0000256" key="5">
    <source>
        <dbReference type="ARBA" id="ARBA00023591"/>
    </source>
</evidence>
<keyword evidence="8" id="KW-1185">Reference proteome</keyword>
<dbReference type="AlphaFoldDB" id="A0A835KSL1"/>
<keyword evidence="2" id="KW-0052">Apoplast</keyword>
<dbReference type="InterPro" id="IPR006766">
    <property type="entry name" value="EXORDIUM-like"/>
</dbReference>
<proteinExistence type="inferred from homology"/>
<evidence type="ECO:0000256" key="6">
    <source>
        <dbReference type="SAM" id="SignalP"/>
    </source>
</evidence>
<reference evidence="7" key="1">
    <citation type="submission" date="2020-07" db="EMBL/GenBank/DDBJ databases">
        <title>Genome sequence and genetic diversity analysis of an under-domesticated orphan crop, white fonio (Digitaria exilis).</title>
        <authorList>
            <person name="Bennetzen J.L."/>
            <person name="Chen S."/>
            <person name="Ma X."/>
            <person name="Wang X."/>
            <person name="Yssel A.E.J."/>
            <person name="Chaluvadi S.R."/>
            <person name="Johnson M."/>
            <person name="Gangashetty P."/>
            <person name="Hamidou F."/>
            <person name="Sanogo M.D."/>
            <person name="Zwaenepoel A."/>
            <person name="Wallace J."/>
            <person name="Van De Peer Y."/>
            <person name="Van Deynze A."/>
        </authorList>
    </citation>
    <scope>NUCLEOTIDE SEQUENCE</scope>
    <source>
        <tissue evidence="7">Leaves</tissue>
    </source>
</reference>
<dbReference type="GO" id="GO:0048046">
    <property type="term" value="C:apoplast"/>
    <property type="evidence" value="ECO:0007669"/>
    <property type="project" value="UniProtKB-SubCell"/>
</dbReference>
<organism evidence="7 8">
    <name type="scientific">Digitaria exilis</name>
    <dbReference type="NCBI Taxonomy" id="1010633"/>
    <lineage>
        <taxon>Eukaryota</taxon>
        <taxon>Viridiplantae</taxon>
        <taxon>Streptophyta</taxon>
        <taxon>Embryophyta</taxon>
        <taxon>Tracheophyta</taxon>
        <taxon>Spermatophyta</taxon>
        <taxon>Magnoliopsida</taxon>
        <taxon>Liliopsida</taxon>
        <taxon>Poales</taxon>
        <taxon>Poaceae</taxon>
        <taxon>PACMAD clade</taxon>
        <taxon>Panicoideae</taxon>
        <taxon>Panicodae</taxon>
        <taxon>Paniceae</taxon>
        <taxon>Anthephorinae</taxon>
        <taxon>Digitaria</taxon>
    </lineage>
</organism>
<evidence type="ECO:0000313" key="8">
    <source>
        <dbReference type="Proteomes" id="UP000636709"/>
    </source>
</evidence>
<dbReference type="OrthoDB" id="2016249at2759"/>
<dbReference type="Proteomes" id="UP000636709">
    <property type="component" value="Unassembled WGS sequence"/>
</dbReference>
<dbReference type="EMBL" id="JACEFO010000375">
    <property type="protein sequence ID" value="KAF8772625.1"/>
    <property type="molecule type" value="Genomic_DNA"/>
</dbReference>
<feature type="signal peptide" evidence="6">
    <location>
        <begin position="1"/>
        <end position="17"/>
    </location>
</feature>
<evidence type="ECO:0000256" key="4">
    <source>
        <dbReference type="ARBA" id="ARBA00022729"/>
    </source>
</evidence>
<feature type="chain" id="PRO_5032298551" description="Protein EXORDIUM" evidence="6">
    <location>
        <begin position="18"/>
        <end position="1090"/>
    </location>
</feature>